<dbReference type="SUPFAM" id="SSF46626">
    <property type="entry name" value="Cytochrome c"/>
    <property type="match status" value="2"/>
</dbReference>
<dbReference type="PANTHER" id="PTHR35008">
    <property type="entry name" value="BLL4482 PROTEIN-RELATED"/>
    <property type="match status" value="1"/>
</dbReference>
<dbReference type="GO" id="GO:0009055">
    <property type="term" value="F:electron transfer activity"/>
    <property type="evidence" value="ECO:0007669"/>
    <property type="project" value="InterPro"/>
</dbReference>
<evidence type="ECO:0000256" key="1">
    <source>
        <dbReference type="ARBA" id="ARBA00022617"/>
    </source>
</evidence>
<evidence type="ECO:0000256" key="4">
    <source>
        <dbReference type="PROSITE-ProRule" id="PRU00433"/>
    </source>
</evidence>
<feature type="domain" description="Cytochrome c" evidence="5">
    <location>
        <begin position="52"/>
        <end position="149"/>
    </location>
</feature>
<keyword evidence="7" id="KW-1185">Reference proteome</keyword>
<dbReference type="RefSeq" id="WP_187737974.1">
    <property type="nucleotide sequence ID" value="NZ_CP060790.1"/>
</dbReference>
<evidence type="ECO:0000313" key="6">
    <source>
        <dbReference type="EMBL" id="QNP60997.1"/>
    </source>
</evidence>
<proteinExistence type="predicted"/>
<reference evidence="6 7" key="1">
    <citation type="submission" date="2020-08" db="EMBL/GenBank/DDBJ databases">
        <title>Genome sequence of Acidovorax monticola KACC 19171T.</title>
        <authorList>
            <person name="Hyun D.-W."/>
            <person name="Bae J.-W."/>
        </authorList>
    </citation>
    <scope>NUCLEOTIDE SEQUENCE [LARGE SCALE GENOMIC DNA]</scope>
    <source>
        <strain evidence="6 7">KACC 19171</strain>
    </source>
</reference>
<keyword evidence="1 4" id="KW-0349">Heme</keyword>
<dbReference type="GO" id="GO:0046872">
    <property type="term" value="F:metal ion binding"/>
    <property type="evidence" value="ECO:0007669"/>
    <property type="project" value="UniProtKB-KW"/>
</dbReference>
<dbReference type="Gene3D" id="1.10.760.10">
    <property type="entry name" value="Cytochrome c-like domain"/>
    <property type="match status" value="2"/>
</dbReference>
<dbReference type="InterPro" id="IPR051459">
    <property type="entry name" value="Cytochrome_c-type_DH"/>
</dbReference>
<evidence type="ECO:0000256" key="2">
    <source>
        <dbReference type="ARBA" id="ARBA00022723"/>
    </source>
</evidence>
<dbReference type="InterPro" id="IPR036909">
    <property type="entry name" value="Cyt_c-like_dom_sf"/>
</dbReference>
<dbReference type="GO" id="GO:0020037">
    <property type="term" value="F:heme binding"/>
    <property type="evidence" value="ECO:0007669"/>
    <property type="project" value="InterPro"/>
</dbReference>
<keyword evidence="3 4" id="KW-0408">Iron</keyword>
<sequence length="298" mass="31933">MKRWIAWTTGGVALLIAAAAATLGYGLREAERRRDRVVPVPAYPIAYTSDAQALARGRYLFETRGCTECHGMQGAGRSFVNDGKGTHIAGPNITPSGMVARFQPEDWERAIRHGVKPDGRPLMVMPSEDYNRLTDADLSALVSYVRSLPPQAGGEARVELPRPVWALYGLGMIPDAAGRIDHGLPPAQPVTEGVTVEHGRYVANMCIGCHGPGLSGGKIPGGPPDWPEAANLTPGAGSAMVRYPNAGRFVTMLRSGKRPDGRVILVMPFDSIARLSDVDAQALYAYLQTVPALPQGQR</sequence>
<accession>A0A7H0HKD1</accession>
<protein>
    <submittedName>
        <fullName evidence="6">C-type cytochrome</fullName>
    </submittedName>
</protein>
<gene>
    <name evidence="6" type="ORF">H9L24_09765</name>
</gene>
<evidence type="ECO:0000259" key="5">
    <source>
        <dbReference type="PROSITE" id="PS51007"/>
    </source>
</evidence>
<dbReference type="AlphaFoldDB" id="A0A7H0HKD1"/>
<dbReference type="Pfam" id="PF13442">
    <property type="entry name" value="Cytochrome_CBB3"/>
    <property type="match status" value="2"/>
</dbReference>
<name>A0A7H0HKD1_9BURK</name>
<evidence type="ECO:0000256" key="3">
    <source>
        <dbReference type="ARBA" id="ARBA00023004"/>
    </source>
</evidence>
<dbReference type="PANTHER" id="PTHR35008:SF8">
    <property type="entry name" value="ALCOHOL DEHYDROGENASE CYTOCHROME C SUBUNIT"/>
    <property type="match status" value="1"/>
</dbReference>
<organism evidence="6 7">
    <name type="scientific">Paenacidovorax monticola</name>
    <dbReference type="NCBI Taxonomy" id="1926868"/>
    <lineage>
        <taxon>Bacteria</taxon>
        <taxon>Pseudomonadati</taxon>
        <taxon>Pseudomonadota</taxon>
        <taxon>Betaproteobacteria</taxon>
        <taxon>Burkholderiales</taxon>
        <taxon>Comamonadaceae</taxon>
        <taxon>Paenacidovorax</taxon>
    </lineage>
</organism>
<feature type="domain" description="Cytochrome c" evidence="5">
    <location>
        <begin position="188"/>
        <end position="291"/>
    </location>
</feature>
<dbReference type="PROSITE" id="PS51007">
    <property type="entry name" value="CYTC"/>
    <property type="match status" value="2"/>
</dbReference>
<keyword evidence="2 4" id="KW-0479">Metal-binding</keyword>
<dbReference type="EMBL" id="CP060790">
    <property type="protein sequence ID" value="QNP60997.1"/>
    <property type="molecule type" value="Genomic_DNA"/>
</dbReference>
<dbReference type="Proteomes" id="UP000516057">
    <property type="component" value="Chromosome"/>
</dbReference>
<evidence type="ECO:0000313" key="7">
    <source>
        <dbReference type="Proteomes" id="UP000516057"/>
    </source>
</evidence>
<dbReference type="KEGG" id="amon:H9L24_09765"/>
<dbReference type="InterPro" id="IPR009056">
    <property type="entry name" value="Cyt_c-like_dom"/>
</dbReference>